<dbReference type="PANTHER" id="PTHR33452:SF1">
    <property type="entry name" value="INNER MEMBRANE PROTEIN YPHA-RELATED"/>
    <property type="match status" value="1"/>
</dbReference>
<dbReference type="GO" id="GO:0005886">
    <property type="term" value="C:plasma membrane"/>
    <property type="evidence" value="ECO:0007669"/>
    <property type="project" value="UniProtKB-SubCell"/>
</dbReference>
<dbReference type="Pfam" id="PF07681">
    <property type="entry name" value="DoxX"/>
    <property type="match status" value="1"/>
</dbReference>
<keyword evidence="4 7" id="KW-0812">Transmembrane</keyword>
<dbReference type="PANTHER" id="PTHR33452">
    <property type="entry name" value="OXIDOREDUCTASE CATD-RELATED"/>
    <property type="match status" value="1"/>
</dbReference>
<dbReference type="AlphaFoldDB" id="A0A455SY59"/>
<name>A0A455SY59_9CHLR</name>
<keyword evidence="3" id="KW-1003">Cell membrane</keyword>
<proteinExistence type="inferred from homology"/>
<evidence type="ECO:0008006" key="9">
    <source>
        <dbReference type="Google" id="ProtNLM"/>
    </source>
</evidence>
<accession>A0A455SY59</accession>
<reference evidence="8" key="1">
    <citation type="submission" date="2018-12" db="EMBL/GenBank/DDBJ databases">
        <title>Novel natural products biosynthetic potential of the class Ktedonobacteria.</title>
        <authorList>
            <person name="Zheng Y."/>
            <person name="Saitou A."/>
            <person name="Wang C.M."/>
            <person name="Toyoda A."/>
            <person name="Minakuchi Y."/>
            <person name="Sekiguchi Y."/>
            <person name="Ueda K."/>
            <person name="Takano H."/>
            <person name="Sakai Y."/>
            <person name="Yokota A."/>
            <person name="Yabe S."/>
        </authorList>
    </citation>
    <scope>NUCLEOTIDE SEQUENCE</scope>
    <source>
        <strain evidence="8">A3-2</strain>
    </source>
</reference>
<comment type="subcellular location">
    <subcellularLocation>
        <location evidence="1">Cell membrane</location>
        <topology evidence="1">Multi-pass membrane protein</topology>
    </subcellularLocation>
</comment>
<evidence type="ECO:0000256" key="4">
    <source>
        <dbReference type="ARBA" id="ARBA00022692"/>
    </source>
</evidence>
<feature type="transmembrane region" description="Helical" evidence="7">
    <location>
        <begin position="43"/>
        <end position="63"/>
    </location>
</feature>
<dbReference type="EMBL" id="AP019377">
    <property type="protein sequence ID" value="BBH91842.1"/>
    <property type="molecule type" value="Genomic_DNA"/>
</dbReference>
<evidence type="ECO:0000256" key="2">
    <source>
        <dbReference type="ARBA" id="ARBA00006679"/>
    </source>
</evidence>
<keyword evidence="5 7" id="KW-1133">Transmembrane helix</keyword>
<evidence type="ECO:0000256" key="3">
    <source>
        <dbReference type="ARBA" id="ARBA00022475"/>
    </source>
</evidence>
<keyword evidence="6 7" id="KW-0472">Membrane</keyword>
<evidence type="ECO:0000313" key="8">
    <source>
        <dbReference type="EMBL" id="BBH91842.1"/>
    </source>
</evidence>
<comment type="similarity">
    <text evidence="2">Belongs to the DoxX family.</text>
</comment>
<gene>
    <name evidence="8" type="ORF">KTA_00410</name>
</gene>
<evidence type="ECO:0000256" key="6">
    <source>
        <dbReference type="ARBA" id="ARBA00023136"/>
    </source>
</evidence>
<evidence type="ECO:0000256" key="7">
    <source>
        <dbReference type="SAM" id="Phobius"/>
    </source>
</evidence>
<protein>
    <recommendedName>
        <fullName evidence="9">DoxX family protein</fullName>
    </recommendedName>
</protein>
<evidence type="ECO:0000256" key="5">
    <source>
        <dbReference type="ARBA" id="ARBA00022989"/>
    </source>
</evidence>
<dbReference type="InterPro" id="IPR051907">
    <property type="entry name" value="DoxX-like_oxidoreductase"/>
</dbReference>
<feature type="transmembrane region" description="Helical" evidence="7">
    <location>
        <begin position="70"/>
        <end position="86"/>
    </location>
</feature>
<dbReference type="InterPro" id="IPR032808">
    <property type="entry name" value="DoxX"/>
</dbReference>
<sequence length="131" mass="14027">MIRALARLLLSLIFIKGGADAFLDPGGRPARVARFGIAQPERAVILNGATMVVAGTALALGWLPRLAATVLLGVLIPTTIVGHPFWQESDPQIRQTQQIQFAKNLGLMGGLLLVLLEERRARPARSRAQGG</sequence>
<organism evidence="8">
    <name type="scientific">Thermogemmatispora argillosa</name>
    <dbReference type="NCBI Taxonomy" id="2045280"/>
    <lineage>
        <taxon>Bacteria</taxon>
        <taxon>Bacillati</taxon>
        <taxon>Chloroflexota</taxon>
        <taxon>Ktedonobacteria</taxon>
        <taxon>Thermogemmatisporales</taxon>
        <taxon>Thermogemmatisporaceae</taxon>
        <taxon>Thermogemmatispora</taxon>
    </lineage>
</organism>
<evidence type="ECO:0000256" key="1">
    <source>
        <dbReference type="ARBA" id="ARBA00004651"/>
    </source>
</evidence>